<keyword evidence="3" id="KW-1185">Reference proteome</keyword>
<dbReference type="AlphaFoldDB" id="A0A917H0Z8"/>
<dbReference type="SUPFAM" id="SSF51445">
    <property type="entry name" value="(Trans)glycosidases"/>
    <property type="match status" value="1"/>
</dbReference>
<reference evidence="2" key="1">
    <citation type="journal article" date="2014" name="Int. J. Syst. Evol. Microbiol.">
        <title>Complete genome sequence of Corynebacterium casei LMG S-19264T (=DSM 44701T), isolated from a smear-ripened cheese.</title>
        <authorList>
            <consortium name="US DOE Joint Genome Institute (JGI-PGF)"/>
            <person name="Walter F."/>
            <person name="Albersmeier A."/>
            <person name="Kalinowski J."/>
            <person name="Ruckert C."/>
        </authorList>
    </citation>
    <scope>NUCLEOTIDE SEQUENCE</scope>
    <source>
        <strain evidence="2">CGMCC 1.12187</strain>
    </source>
</reference>
<keyword evidence="1" id="KW-0732">Signal</keyword>
<gene>
    <name evidence="2" type="ORF">GCM10011374_29360</name>
</gene>
<reference evidence="2" key="2">
    <citation type="submission" date="2020-09" db="EMBL/GenBank/DDBJ databases">
        <authorList>
            <person name="Sun Q."/>
            <person name="Zhou Y."/>
        </authorList>
    </citation>
    <scope>NUCLEOTIDE SEQUENCE</scope>
    <source>
        <strain evidence="2">CGMCC 1.12187</strain>
    </source>
</reference>
<dbReference type="PROSITE" id="PS51257">
    <property type="entry name" value="PROKAR_LIPOPROTEIN"/>
    <property type="match status" value="1"/>
</dbReference>
<evidence type="ECO:0000256" key="1">
    <source>
        <dbReference type="SAM" id="SignalP"/>
    </source>
</evidence>
<name>A0A917H0Z8_9MICC</name>
<dbReference type="InterPro" id="IPR052974">
    <property type="entry name" value="GH79_Enzymes"/>
</dbReference>
<proteinExistence type="predicted"/>
<dbReference type="InterPro" id="IPR017853">
    <property type="entry name" value="GH"/>
</dbReference>
<dbReference type="PANTHER" id="PTHR36183:SF2">
    <property type="entry name" value="BETA-GLUCURONIDASE C-TERMINAL DOMAIN-CONTAINING PROTEIN"/>
    <property type="match status" value="1"/>
</dbReference>
<feature type="signal peptide" evidence="1">
    <location>
        <begin position="1"/>
        <end position="19"/>
    </location>
</feature>
<dbReference type="Proteomes" id="UP000638848">
    <property type="component" value="Unassembled WGS sequence"/>
</dbReference>
<comment type="caution">
    <text evidence="2">The sequence shown here is derived from an EMBL/GenBank/DDBJ whole genome shotgun (WGS) entry which is preliminary data.</text>
</comment>
<dbReference type="PANTHER" id="PTHR36183">
    <property type="entry name" value="BETA-GLUCURONIDASE"/>
    <property type="match status" value="1"/>
</dbReference>
<dbReference type="InterPro" id="IPR013780">
    <property type="entry name" value="Glyco_hydro_b"/>
</dbReference>
<dbReference type="RefSeq" id="WP_188538525.1">
    <property type="nucleotide sequence ID" value="NZ_BMEQ01000018.1"/>
</dbReference>
<dbReference type="EMBL" id="BMEQ01000018">
    <property type="protein sequence ID" value="GGG63977.1"/>
    <property type="molecule type" value="Genomic_DNA"/>
</dbReference>
<dbReference type="Gene3D" id="3.20.20.80">
    <property type="entry name" value="Glycosidases"/>
    <property type="match status" value="1"/>
</dbReference>
<dbReference type="Gene3D" id="2.60.40.1180">
    <property type="entry name" value="Golgi alpha-mannosidase II"/>
    <property type="match status" value="1"/>
</dbReference>
<sequence length="584" mass="61861">MHRPARRAVPALAVSLALALSGCGDGTTMPDPAATTPATAGDTPLTEIDPAEIAEQRDLPETYRQPAVDGTAQPAATVAVDAEPTGEDYAHGGVGLSFEATELADERLSAENTDLVHLVRQMDQPTLRFGGNSVDRRFFFTAEDEQPPTDWPLQKGEQITTVTPEDLERVAGFAEATGSKVILGANLAADDPRRAAELAEHGRAAFGDDLIALMVGNEPNGFYKGEDHRLTVKDENWDIPQYLADLEQYTAAVRAAVPDLTITGPGAYAPDWWAAVAESGIEDVVLAAHQYPLSSCDGSTPHQEPTMRNLVAEHTRDNVDRFLGLAVDQGKEAGLPVWLSETSVSACTGSNDVTESLGSAVFSAEYSLRAQSLGVERLVYHSSLDQCAGGPPMSPVCSSGTREDPSGAYSLRANHLGMTLVGQIPDGDFLGTAVAGNEDVTAYTIDHGEDPQGRRQVTLALTTFADPAGDGRTPVTVDLPFAYAEAVMAQLGGPDWDAQFPKASLFDVAPEDGERRTEDTDGRAQTVDAALTPIGDDHVSVDGWGLPLTPVSERPKVPGAEPSTDELRLSLNPGTVTVVTLTQE</sequence>
<evidence type="ECO:0000313" key="3">
    <source>
        <dbReference type="Proteomes" id="UP000638848"/>
    </source>
</evidence>
<evidence type="ECO:0000313" key="2">
    <source>
        <dbReference type="EMBL" id="GGG63977.1"/>
    </source>
</evidence>
<organism evidence="2 3">
    <name type="scientific">Kocuria dechangensis</name>
    <dbReference type="NCBI Taxonomy" id="1176249"/>
    <lineage>
        <taxon>Bacteria</taxon>
        <taxon>Bacillati</taxon>
        <taxon>Actinomycetota</taxon>
        <taxon>Actinomycetes</taxon>
        <taxon>Micrococcales</taxon>
        <taxon>Micrococcaceae</taxon>
        <taxon>Kocuria</taxon>
    </lineage>
</organism>
<accession>A0A917H0Z8</accession>
<protein>
    <recommendedName>
        <fullName evidence="4">Glycosyl hydrolase family 79</fullName>
    </recommendedName>
</protein>
<evidence type="ECO:0008006" key="4">
    <source>
        <dbReference type="Google" id="ProtNLM"/>
    </source>
</evidence>
<feature type="chain" id="PRO_5039652714" description="Glycosyl hydrolase family 79" evidence="1">
    <location>
        <begin position="20"/>
        <end position="584"/>
    </location>
</feature>